<reference evidence="1 2" key="1">
    <citation type="journal article" date="2012" name="J. Bacteriol.">
        <title>Complete Genome Sequence of Mycobacterium vaccae Type Strain ATCC 25954.</title>
        <authorList>
            <person name="Ho Y.S."/>
            <person name="Adroub S.A."/>
            <person name="Abadi M."/>
            <person name="Al Alwan B."/>
            <person name="Alkhateeb R."/>
            <person name="Gao G."/>
            <person name="Ragab A."/>
            <person name="Ali S."/>
            <person name="van Soolingen D."/>
            <person name="Bitter W."/>
            <person name="Pain A."/>
            <person name="Abdallah A.M."/>
        </authorList>
    </citation>
    <scope>NUCLEOTIDE SEQUENCE [LARGE SCALE GENOMIC DNA]</scope>
    <source>
        <strain evidence="1 2">ATCC 25954</strain>
    </source>
</reference>
<dbReference type="HOGENOM" id="CLU_119023_0_0_11"/>
<evidence type="ECO:0000313" key="2">
    <source>
        <dbReference type="Proteomes" id="UP000006072"/>
    </source>
</evidence>
<organism evidence="1 2">
    <name type="scientific">Mycolicibacterium vaccae ATCC 25954</name>
    <dbReference type="NCBI Taxonomy" id="1194972"/>
    <lineage>
        <taxon>Bacteria</taxon>
        <taxon>Bacillati</taxon>
        <taxon>Actinomycetota</taxon>
        <taxon>Actinomycetes</taxon>
        <taxon>Mycobacteriales</taxon>
        <taxon>Mycobacteriaceae</taxon>
        <taxon>Mycolicibacterium</taxon>
    </lineage>
</organism>
<dbReference type="RefSeq" id="WP_003933225.1">
    <property type="nucleotide sequence ID" value="NZ_JH814699.1"/>
</dbReference>
<name>K0VBE1_MYCVA</name>
<proteinExistence type="predicted"/>
<dbReference type="eggNOG" id="ENOG5030RMK">
    <property type="taxonomic scope" value="Bacteria"/>
</dbReference>
<accession>K0VBE1</accession>
<dbReference type="EMBL" id="ALQA01000032">
    <property type="protein sequence ID" value="EJZ08374.1"/>
    <property type="molecule type" value="Genomic_DNA"/>
</dbReference>
<dbReference type="Proteomes" id="UP000006072">
    <property type="component" value="Unassembled WGS sequence"/>
</dbReference>
<evidence type="ECO:0000313" key="1">
    <source>
        <dbReference type="EMBL" id="EJZ08374.1"/>
    </source>
</evidence>
<sequence>MRARTFETGSLAGLAGKRSGVRITGETVHTYDLHVIAADVDGIVTAAGGWLCDRARAGWQVTVTVPPDRDVRALTILGLDVDTHEPALHALPGTAAVAVDARVLRDDERLRERVLSLVDAARAEVTVWGDPSPVGPDGRFDRVVHRLSAAARAFKARALQTTGQVAPDLAVETFVSAALWYPPDGADLMPLPER</sequence>
<comment type="caution">
    <text evidence="1">The sequence shown here is derived from an EMBL/GenBank/DDBJ whole genome shotgun (WGS) entry which is preliminary data.</text>
</comment>
<gene>
    <name evidence="1" type="ORF">MVAC_15763</name>
</gene>
<protein>
    <submittedName>
        <fullName evidence="1">Uncharacterized protein</fullName>
    </submittedName>
</protein>
<dbReference type="PATRIC" id="fig|1194972.3.peg.3150"/>
<keyword evidence="2" id="KW-1185">Reference proteome</keyword>
<dbReference type="AlphaFoldDB" id="K0VBE1"/>